<protein>
    <recommendedName>
        <fullName evidence="5 6">U-box domain-containing protein</fullName>
        <ecNumber evidence="5">2.3.2.27</ecNumber>
    </recommendedName>
    <alternativeName>
        <fullName evidence="5">RING-type E3 ubiquitin transferase PUB</fullName>
    </alternativeName>
</protein>
<keyword evidence="3 5" id="KW-0808">Transferase</keyword>
<dbReference type="InterPro" id="IPR013083">
    <property type="entry name" value="Znf_RING/FYVE/PHD"/>
</dbReference>
<dbReference type="InterPro" id="IPR016024">
    <property type="entry name" value="ARM-type_fold"/>
</dbReference>
<dbReference type="PROSITE" id="PS51698">
    <property type="entry name" value="U_BOX"/>
    <property type="match status" value="1"/>
</dbReference>
<evidence type="ECO:0000313" key="7">
    <source>
        <dbReference type="EMBL" id="KAK7257581.1"/>
    </source>
</evidence>
<evidence type="ECO:0000313" key="8">
    <source>
        <dbReference type="Proteomes" id="UP001372338"/>
    </source>
</evidence>
<evidence type="ECO:0000259" key="6">
    <source>
        <dbReference type="PROSITE" id="PS51698"/>
    </source>
</evidence>
<gene>
    <name evidence="7" type="ORF">RIF29_31647</name>
</gene>
<dbReference type="SMART" id="SM00504">
    <property type="entry name" value="Ubox"/>
    <property type="match status" value="1"/>
</dbReference>
<evidence type="ECO:0000256" key="2">
    <source>
        <dbReference type="ARBA" id="ARBA00004906"/>
    </source>
</evidence>
<keyword evidence="4 5" id="KW-0833">Ubl conjugation pathway</keyword>
<dbReference type="SUPFAM" id="SSF48371">
    <property type="entry name" value="ARM repeat"/>
    <property type="match status" value="1"/>
</dbReference>
<dbReference type="Pfam" id="PF04564">
    <property type="entry name" value="U-box"/>
    <property type="match status" value="1"/>
</dbReference>
<dbReference type="CDD" id="cd16664">
    <property type="entry name" value="RING-Ubox_PUB"/>
    <property type="match status" value="1"/>
</dbReference>
<dbReference type="InterPro" id="IPR058678">
    <property type="entry name" value="ARM_PUB"/>
</dbReference>
<evidence type="ECO:0000256" key="1">
    <source>
        <dbReference type="ARBA" id="ARBA00000900"/>
    </source>
</evidence>
<dbReference type="PANTHER" id="PTHR22849">
    <property type="entry name" value="WDSAM1 PROTEIN"/>
    <property type="match status" value="1"/>
</dbReference>
<accession>A0AAN9EJU6</accession>
<dbReference type="InterPro" id="IPR045210">
    <property type="entry name" value="RING-Ubox_PUB"/>
</dbReference>
<organism evidence="7 8">
    <name type="scientific">Crotalaria pallida</name>
    <name type="common">Smooth rattlebox</name>
    <name type="synonym">Crotalaria striata</name>
    <dbReference type="NCBI Taxonomy" id="3830"/>
    <lineage>
        <taxon>Eukaryota</taxon>
        <taxon>Viridiplantae</taxon>
        <taxon>Streptophyta</taxon>
        <taxon>Embryophyta</taxon>
        <taxon>Tracheophyta</taxon>
        <taxon>Spermatophyta</taxon>
        <taxon>Magnoliopsida</taxon>
        <taxon>eudicotyledons</taxon>
        <taxon>Gunneridae</taxon>
        <taxon>Pentapetalae</taxon>
        <taxon>rosids</taxon>
        <taxon>fabids</taxon>
        <taxon>Fabales</taxon>
        <taxon>Fabaceae</taxon>
        <taxon>Papilionoideae</taxon>
        <taxon>50 kb inversion clade</taxon>
        <taxon>genistoids sensu lato</taxon>
        <taxon>core genistoids</taxon>
        <taxon>Crotalarieae</taxon>
        <taxon>Crotalaria</taxon>
    </lineage>
</organism>
<name>A0AAN9EJU6_CROPI</name>
<proteinExistence type="predicted"/>
<dbReference type="GO" id="GO:0061630">
    <property type="term" value="F:ubiquitin protein ligase activity"/>
    <property type="evidence" value="ECO:0007669"/>
    <property type="project" value="UniProtKB-UniRule"/>
</dbReference>
<feature type="domain" description="U-box" evidence="6">
    <location>
        <begin position="9"/>
        <end position="86"/>
    </location>
</feature>
<evidence type="ECO:0000256" key="5">
    <source>
        <dbReference type="RuleBase" id="RU369093"/>
    </source>
</evidence>
<dbReference type="PANTHER" id="PTHR22849:SF11">
    <property type="entry name" value="U-BOX DOMAIN-CONTAINING PROTEIN"/>
    <property type="match status" value="1"/>
</dbReference>
<dbReference type="InterPro" id="IPR011989">
    <property type="entry name" value="ARM-like"/>
</dbReference>
<sequence>MNDHNETDEVPVLFLCPISLQLMREPVTVCTGITYDRENIEKWLFSCNNNICPVTKQPLLLTNLSLTPNHTLHRLIQAWCTNNPNFRIEHIPNPKSTIDQTHQIVKLLTEAKSFPDKLLKCIRRLRSIALESESNKICLESAGAIDFLASSLKNNHQEESSDVMIIEDEAIEVLVQLNLSGSQLEKLINNESIQFIESLFHVLRLGNNKSRAYATMLLKSAFEVAGPTQLNCVKMELFVEIIRVLRDQISQQASKAALKLLLELFPWGRNRIKAVEGGAVLVLIELLIDASDRRSCELILIALDKLCGCAEGRAEFLNHGAGLAIVSKKILRFSHVVSDRGVRILASICKYSATPRVLQEMLIVGAVNKLCLVLQVDVSFKAKERAMEILKLHSMAWKNSPCIAVPLISRYP</sequence>
<dbReference type="Pfam" id="PF25598">
    <property type="entry name" value="ARM_PUB"/>
    <property type="match status" value="1"/>
</dbReference>
<keyword evidence="8" id="KW-1185">Reference proteome</keyword>
<dbReference type="SUPFAM" id="SSF57850">
    <property type="entry name" value="RING/U-box"/>
    <property type="match status" value="1"/>
</dbReference>
<comment type="function">
    <text evidence="5">Functions as an E3 ubiquitin ligase.</text>
</comment>
<dbReference type="EC" id="2.3.2.27" evidence="5"/>
<dbReference type="InterPro" id="IPR003613">
    <property type="entry name" value="Ubox_domain"/>
</dbReference>
<comment type="catalytic activity">
    <reaction evidence="1 5">
        <text>S-ubiquitinyl-[E2 ubiquitin-conjugating enzyme]-L-cysteine + [acceptor protein]-L-lysine = [E2 ubiquitin-conjugating enzyme]-L-cysteine + N(6)-ubiquitinyl-[acceptor protein]-L-lysine.</text>
        <dbReference type="EC" id="2.3.2.27"/>
    </reaction>
</comment>
<dbReference type="Proteomes" id="UP001372338">
    <property type="component" value="Unassembled WGS sequence"/>
</dbReference>
<dbReference type="Gene3D" id="1.25.10.10">
    <property type="entry name" value="Leucine-rich Repeat Variant"/>
    <property type="match status" value="1"/>
</dbReference>
<dbReference type="AlphaFoldDB" id="A0AAN9EJU6"/>
<dbReference type="GO" id="GO:0016567">
    <property type="term" value="P:protein ubiquitination"/>
    <property type="evidence" value="ECO:0007669"/>
    <property type="project" value="UniProtKB-UniRule"/>
</dbReference>
<evidence type="ECO:0000256" key="4">
    <source>
        <dbReference type="ARBA" id="ARBA00022786"/>
    </source>
</evidence>
<comment type="caution">
    <text evidence="7">The sequence shown here is derived from an EMBL/GenBank/DDBJ whole genome shotgun (WGS) entry which is preliminary data.</text>
</comment>
<evidence type="ECO:0000256" key="3">
    <source>
        <dbReference type="ARBA" id="ARBA00022679"/>
    </source>
</evidence>
<dbReference type="InterPro" id="IPR045185">
    <property type="entry name" value="PUB22/23/24-like"/>
</dbReference>
<reference evidence="7 8" key="1">
    <citation type="submission" date="2024-01" db="EMBL/GenBank/DDBJ databases">
        <title>The genomes of 5 underutilized Papilionoideae crops provide insights into root nodulation and disease resistanc.</title>
        <authorList>
            <person name="Yuan L."/>
        </authorList>
    </citation>
    <scope>NUCLEOTIDE SEQUENCE [LARGE SCALE GENOMIC DNA]</scope>
    <source>
        <strain evidence="7">ZHUSHIDOU_FW_LH</strain>
        <tissue evidence="7">Leaf</tissue>
    </source>
</reference>
<dbReference type="EMBL" id="JAYWIO010000006">
    <property type="protein sequence ID" value="KAK7257581.1"/>
    <property type="molecule type" value="Genomic_DNA"/>
</dbReference>
<comment type="pathway">
    <text evidence="2 5">Protein modification; protein ubiquitination.</text>
</comment>
<dbReference type="Gene3D" id="3.30.40.10">
    <property type="entry name" value="Zinc/RING finger domain, C3HC4 (zinc finger)"/>
    <property type="match status" value="1"/>
</dbReference>